<feature type="non-terminal residue" evidence="1">
    <location>
        <position position="1"/>
    </location>
</feature>
<dbReference type="GO" id="GO:0005524">
    <property type="term" value="F:ATP binding"/>
    <property type="evidence" value="ECO:0007669"/>
    <property type="project" value="InterPro"/>
</dbReference>
<dbReference type="AlphaFoldDB" id="A0A0F8WYN6"/>
<accession>A0A0F8WYN6</accession>
<comment type="caution">
    <text evidence="1">The sequence shown here is derived from an EMBL/GenBank/DDBJ whole genome shotgun (WGS) entry which is preliminary data.</text>
</comment>
<gene>
    <name evidence="1" type="ORF">LCGC14_3010820</name>
</gene>
<dbReference type="SUPFAM" id="SSF47323">
    <property type="entry name" value="Anticodon-binding domain of a subclass of class I aminoacyl-tRNA synthetases"/>
    <property type="match status" value="1"/>
</dbReference>
<dbReference type="EMBL" id="LAZR01062309">
    <property type="protein sequence ID" value="KKK61788.1"/>
    <property type="molecule type" value="Genomic_DNA"/>
</dbReference>
<reference evidence="1" key="1">
    <citation type="journal article" date="2015" name="Nature">
        <title>Complex archaea that bridge the gap between prokaryotes and eukaryotes.</title>
        <authorList>
            <person name="Spang A."/>
            <person name="Saw J.H."/>
            <person name="Jorgensen S.L."/>
            <person name="Zaremba-Niedzwiedzka K."/>
            <person name="Martijn J."/>
            <person name="Lind A.E."/>
            <person name="van Eijk R."/>
            <person name="Schleper C."/>
            <person name="Guy L."/>
            <person name="Ettema T.J."/>
        </authorList>
    </citation>
    <scope>NUCLEOTIDE SEQUENCE</scope>
</reference>
<evidence type="ECO:0000313" key="1">
    <source>
        <dbReference type="EMBL" id="KKK61788.1"/>
    </source>
</evidence>
<proteinExistence type="predicted"/>
<organism evidence="1">
    <name type="scientific">marine sediment metagenome</name>
    <dbReference type="NCBI Taxonomy" id="412755"/>
    <lineage>
        <taxon>unclassified sequences</taxon>
        <taxon>metagenomes</taxon>
        <taxon>ecological metagenomes</taxon>
    </lineage>
</organism>
<name>A0A0F8WYN6_9ZZZZ</name>
<dbReference type="InterPro" id="IPR009080">
    <property type="entry name" value="tRNAsynth_Ia_anticodon-bd"/>
</dbReference>
<dbReference type="GO" id="GO:0006418">
    <property type="term" value="P:tRNA aminoacylation for protein translation"/>
    <property type="evidence" value="ECO:0007669"/>
    <property type="project" value="InterPro"/>
</dbReference>
<protein>
    <submittedName>
        <fullName evidence="1">Uncharacterized protein</fullName>
    </submittedName>
</protein>
<dbReference type="Gene3D" id="1.10.730.20">
    <property type="match status" value="1"/>
</dbReference>
<sequence length="122" mass="13095">QRLMDLRGEGLVQLEALRNAGVKNSLDAEAIFTVAAADAGAKVFLRAYLPELEDLLGVGYASVEEVDRVEGDLGVTVRVADARDKYGRCARSWKRRPDVGSDADHPDLSARDAAVVEALRGG</sequence>
<dbReference type="GO" id="GO:0004812">
    <property type="term" value="F:aminoacyl-tRNA ligase activity"/>
    <property type="evidence" value="ECO:0007669"/>
    <property type="project" value="InterPro"/>
</dbReference>